<evidence type="ECO:0000259" key="1">
    <source>
        <dbReference type="Pfam" id="PF04230"/>
    </source>
</evidence>
<dbReference type="RefSeq" id="WP_111566929.1">
    <property type="nucleotide sequence ID" value="NZ_QLMI01000004.1"/>
</dbReference>
<name>A0A327YRH9_9FLAO</name>
<protein>
    <submittedName>
        <fullName evidence="2">Pyruvyl transferase EpsI</fullName>
    </submittedName>
</protein>
<proteinExistence type="predicted"/>
<comment type="caution">
    <text evidence="2">The sequence shown here is derived from an EMBL/GenBank/DDBJ whole genome shotgun (WGS) entry which is preliminary data.</text>
</comment>
<dbReference type="AlphaFoldDB" id="A0A327YRH9"/>
<reference evidence="2 3" key="1">
    <citation type="submission" date="2018-06" db="EMBL/GenBank/DDBJ databases">
        <title>Genomic Encyclopedia of Type Strains, Phase III (KMG-III): the genomes of soil and plant-associated and newly described type strains.</title>
        <authorList>
            <person name="Whitman W."/>
        </authorList>
    </citation>
    <scope>NUCLEOTIDE SEQUENCE [LARGE SCALE GENOMIC DNA]</scope>
    <source>
        <strain evidence="2 3">CGMCC 1.12398</strain>
    </source>
</reference>
<keyword evidence="2" id="KW-0808">Transferase</keyword>
<feature type="domain" description="Polysaccharide pyruvyl transferase" evidence="1">
    <location>
        <begin position="50"/>
        <end position="294"/>
    </location>
</feature>
<sequence>MFLKKYIPYYLKIRILLFLQKFKSATIFSTQNLKKEDSKVFIFLAANYSNLGDVAITYAQEKFIQNTLPNHKVVLISINKTIEGIVFAKSILNPSDCITTVGGGNFGDLYDQIETLRQLVIASFPNNKIISFPQTFDFSNSPKGKKSLAKAISVYSKHSNLSFFVREQQSFELMQRHFPKVKVFLTPDIVLSLDKSQPQITRNGVTLSLRADDEKLLTSEQNESLINWAKETFSNVSFYDTHINKGNLSEQQLDEELNKIWNQYKSSELVITDRLHGMIFSYITNTPCLVFLNNNHKISASYEWIKEQAPVILIKNFDLESINEAFESLNSSNTTAYKNLMEKYLPLKQQLLS</sequence>
<organism evidence="2 3">
    <name type="scientific">Flavobacterium aquaticum</name>
    <dbReference type="NCBI Taxonomy" id="1236486"/>
    <lineage>
        <taxon>Bacteria</taxon>
        <taxon>Pseudomonadati</taxon>
        <taxon>Bacteroidota</taxon>
        <taxon>Flavobacteriia</taxon>
        <taxon>Flavobacteriales</taxon>
        <taxon>Flavobacteriaceae</taxon>
        <taxon>Flavobacterium</taxon>
    </lineage>
</organism>
<dbReference type="GO" id="GO:0016740">
    <property type="term" value="F:transferase activity"/>
    <property type="evidence" value="ECO:0007669"/>
    <property type="project" value="UniProtKB-KW"/>
</dbReference>
<dbReference type="Proteomes" id="UP000249620">
    <property type="component" value="Unassembled WGS sequence"/>
</dbReference>
<keyword evidence="3" id="KW-1185">Reference proteome</keyword>
<dbReference type="OrthoDB" id="9807674at2"/>
<dbReference type="EMBL" id="QLMI01000004">
    <property type="protein sequence ID" value="RAK22717.1"/>
    <property type="molecule type" value="Genomic_DNA"/>
</dbReference>
<dbReference type="Pfam" id="PF04230">
    <property type="entry name" value="PS_pyruv_trans"/>
    <property type="match status" value="1"/>
</dbReference>
<dbReference type="InterPro" id="IPR007345">
    <property type="entry name" value="Polysacch_pyruvyl_Trfase"/>
</dbReference>
<evidence type="ECO:0000313" key="2">
    <source>
        <dbReference type="EMBL" id="RAK22717.1"/>
    </source>
</evidence>
<accession>A0A327YRH9</accession>
<evidence type="ECO:0000313" key="3">
    <source>
        <dbReference type="Proteomes" id="UP000249620"/>
    </source>
</evidence>
<gene>
    <name evidence="2" type="ORF">B0I03_104243</name>
</gene>